<evidence type="ECO:0000313" key="2">
    <source>
        <dbReference type="Proteomes" id="UP000664859"/>
    </source>
</evidence>
<proteinExistence type="predicted"/>
<evidence type="ECO:0000313" key="1">
    <source>
        <dbReference type="EMBL" id="KAG5185068.1"/>
    </source>
</evidence>
<organism evidence="1 2">
    <name type="scientific">Tribonema minus</name>
    <dbReference type="NCBI Taxonomy" id="303371"/>
    <lineage>
        <taxon>Eukaryota</taxon>
        <taxon>Sar</taxon>
        <taxon>Stramenopiles</taxon>
        <taxon>Ochrophyta</taxon>
        <taxon>PX clade</taxon>
        <taxon>Xanthophyceae</taxon>
        <taxon>Tribonematales</taxon>
        <taxon>Tribonemataceae</taxon>
        <taxon>Tribonema</taxon>
    </lineage>
</organism>
<gene>
    <name evidence="1" type="ORF">JKP88DRAFT_255169</name>
</gene>
<accession>A0A835Z276</accession>
<dbReference type="Proteomes" id="UP000664859">
    <property type="component" value="Unassembled WGS sequence"/>
</dbReference>
<dbReference type="EMBL" id="JAFCMP010000144">
    <property type="protein sequence ID" value="KAG5185068.1"/>
    <property type="molecule type" value="Genomic_DNA"/>
</dbReference>
<sequence length="451" mass="50603">MVVCGTRCGRKSFTYLLCGYNSDDMKRKRSSPGAARKDVPAEVKPAVTFAALKHLIGCNAQVVVIEHAGGVAAAQEIFDADDNILWLGVSGNRFVIKFNRHRNLVAIKRRYGSTAKNIGRPQLLLLRESTTWDAHFRRDIDVVEPPYRDGFFNFFIAGYWRQVDAVEYTVGMTLNNMASNSKSRGHKFDKKTAAINIGAAYARCLTTANTKCSCPSGACGCGRAHCDAIVVLRGVHAASPDRDDDSLGYCDEGQVLTIISKCHNTAVKHDAVPVPRKEPKRWLGETVKSNVNRTYRRMTTLIKNIDDVDRTEAERSQVVRFQATTREQWKAHYTAVLDELAHHHTHCPKCNRLLDKGDSKGMMHFTNEPTQASPDRIDNSNPFYDLLNVRLVCQSCNYSENDYMRTTVERPSVNNPAEYPLDIPKVIKYLTSVIAAEARKENNARNCTQQQ</sequence>
<dbReference type="AlphaFoldDB" id="A0A835Z276"/>
<name>A0A835Z276_9STRA</name>
<reference evidence="1" key="1">
    <citation type="submission" date="2021-02" db="EMBL/GenBank/DDBJ databases">
        <title>First Annotated Genome of the Yellow-green Alga Tribonema minus.</title>
        <authorList>
            <person name="Mahan K.M."/>
        </authorList>
    </citation>
    <scope>NUCLEOTIDE SEQUENCE</scope>
    <source>
        <strain evidence="1">UTEX B ZZ1240</strain>
    </source>
</reference>
<comment type="caution">
    <text evidence="1">The sequence shown here is derived from an EMBL/GenBank/DDBJ whole genome shotgun (WGS) entry which is preliminary data.</text>
</comment>
<keyword evidence="2" id="KW-1185">Reference proteome</keyword>
<protein>
    <submittedName>
        <fullName evidence="1">Uncharacterized protein</fullName>
    </submittedName>
</protein>